<name>A0A563W3K9_9CYAN</name>
<evidence type="ECO:0000313" key="1">
    <source>
        <dbReference type="EMBL" id="VEP18258.1"/>
    </source>
</evidence>
<dbReference type="Pfam" id="PF02643">
    <property type="entry name" value="DUF192"/>
    <property type="match status" value="1"/>
</dbReference>
<keyword evidence="2" id="KW-1185">Reference proteome</keyword>
<protein>
    <recommendedName>
        <fullName evidence="3">DUF192 domain-containing protein</fullName>
    </recommendedName>
</protein>
<dbReference type="Gene3D" id="2.60.120.1140">
    <property type="entry name" value="Protein of unknown function DUF192"/>
    <property type="match status" value="1"/>
</dbReference>
<dbReference type="AlphaFoldDB" id="A0A563W3K9"/>
<proteinExistence type="predicted"/>
<gene>
    <name evidence="1" type="ORF">H1P_720014</name>
</gene>
<dbReference type="PANTHER" id="PTHR37953:SF1">
    <property type="entry name" value="UPF0127 PROTEIN MJ1496"/>
    <property type="match status" value="1"/>
</dbReference>
<organism evidence="1 2">
    <name type="scientific">Hyella patelloides LEGE 07179</name>
    <dbReference type="NCBI Taxonomy" id="945734"/>
    <lineage>
        <taxon>Bacteria</taxon>
        <taxon>Bacillati</taxon>
        <taxon>Cyanobacteriota</taxon>
        <taxon>Cyanophyceae</taxon>
        <taxon>Pleurocapsales</taxon>
        <taxon>Hyellaceae</taxon>
        <taxon>Hyella</taxon>
    </lineage>
</organism>
<dbReference type="RefSeq" id="WP_425461532.1">
    <property type="nucleotide sequence ID" value="NZ_LR213830.1"/>
</dbReference>
<reference evidence="1 2" key="1">
    <citation type="submission" date="2019-01" db="EMBL/GenBank/DDBJ databases">
        <authorList>
            <person name="Brito A."/>
        </authorList>
    </citation>
    <scope>NUCLEOTIDE SEQUENCE [LARGE SCALE GENOMIC DNA]</scope>
    <source>
        <strain evidence="1">1</strain>
    </source>
</reference>
<accession>A0A563W3K9</accession>
<evidence type="ECO:0000313" key="2">
    <source>
        <dbReference type="Proteomes" id="UP000320055"/>
    </source>
</evidence>
<dbReference type="PANTHER" id="PTHR37953">
    <property type="entry name" value="UPF0127 PROTEIN MJ1496"/>
    <property type="match status" value="1"/>
</dbReference>
<dbReference type="EMBL" id="CAACVJ010000679">
    <property type="protein sequence ID" value="VEP18258.1"/>
    <property type="molecule type" value="Genomic_DNA"/>
</dbReference>
<sequence length="189" mass="21049">MLTKNITIKKENNHKNFYTILFLIWLLCSSCGMIVSQDSLQIAQAKETTTQDRNQGQVLPITAQALIEEETIDLEVAQTPEQQAMGLMFRDALPDNRGMFFPLGEARIARFWMNNVPVALDMIFIKEGQIMAIAGSVPPCTTKPEDCPLYGPDTVVDGVIELRAGRAKELGLAAGDFIEIKYLDTLQQN</sequence>
<dbReference type="InterPro" id="IPR003795">
    <property type="entry name" value="DUF192"/>
</dbReference>
<evidence type="ECO:0008006" key="3">
    <source>
        <dbReference type="Google" id="ProtNLM"/>
    </source>
</evidence>
<dbReference type="InterPro" id="IPR038695">
    <property type="entry name" value="Saro_0823-like_sf"/>
</dbReference>
<dbReference type="Proteomes" id="UP000320055">
    <property type="component" value="Unassembled WGS sequence"/>
</dbReference>